<sequence length="161" mass="18609">MRPPRSFSIERMYIGRCLFDYHYRRTGFGSALNGRTVEFQFLRQDGEGWIRCCVRRELTLYTAFSAAAQSSNWTRVFVGGSHQNIKRLGCLCRYTQRPNNASMFELADSASWNLLPRKKLRGRGEGKKESHLRSINMTNTTVGKLPARQTDSHSRKRLCPK</sequence>
<name>A0A5N6II09_9EURO</name>
<evidence type="ECO:0000313" key="2">
    <source>
        <dbReference type="EMBL" id="KAE8399269.1"/>
    </source>
</evidence>
<organism evidence="2 3">
    <name type="scientific">Aspergillus pseudonomiae</name>
    <dbReference type="NCBI Taxonomy" id="1506151"/>
    <lineage>
        <taxon>Eukaryota</taxon>
        <taxon>Fungi</taxon>
        <taxon>Dikarya</taxon>
        <taxon>Ascomycota</taxon>
        <taxon>Pezizomycotina</taxon>
        <taxon>Eurotiomycetes</taxon>
        <taxon>Eurotiomycetidae</taxon>
        <taxon>Eurotiales</taxon>
        <taxon>Aspergillaceae</taxon>
        <taxon>Aspergillus</taxon>
        <taxon>Aspergillus subgen. Circumdati</taxon>
    </lineage>
</organism>
<feature type="compositionally biased region" description="Polar residues" evidence="1">
    <location>
        <begin position="133"/>
        <end position="142"/>
    </location>
</feature>
<evidence type="ECO:0000256" key="1">
    <source>
        <dbReference type="SAM" id="MobiDB-lite"/>
    </source>
</evidence>
<feature type="region of interest" description="Disordered" evidence="1">
    <location>
        <begin position="122"/>
        <end position="161"/>
    </location>
</feature>
<feature type="compositionally biased region" description="Basic and acidic residues" evidence="1">
    <location>
        <begin position="122"/>
        <end position="132"/>
    </location>
</feature>
<dbReference type="AlphaFoldDB" id="A0A5N6II09"/>
<dbReference type="RefSeq" id="XP_031936588.1">
    <property type="nucleotide sequence ID" value="XM_032091128.1"/>
</dbReference>
<evidence type="ECO:0000313" key="3">
    <source>
        <dbReference type="Proteomes" id="UP000325579"/>
    </source>
</evidence>
<dbReference type="Proteomes" id="UP000325579">
    <property type="component" value="Unassembled WGS sequence"/>
</dbReference>
<protein>
    <submittedName>
        <fullName evidence="2">Uncharacterized protein</fullName>
    </submittedName>
</protein>
<accession>A0A5N6II09</accession>
<gene>
    <name evidence="2" type="ORF">BDV37DRAFT_7268</name>
</gene>
<keyword evidence="3" id="KW-1185">Reference proteome</keyword>
<accession>A0A5N7CZ41</accession>
<proteinExistence type="predicted"/>
<dbReference type="EMBL" id="ML736837">
    <property type="protein sequence ID" value="KAE8399269.1"/>
    <property type="molecule type" value="Genomic_DNA"/>
</dbReference>
<dbReference type="GeneID" id="43675819"/>
<reference evidence="2 3" key="1">
    <citation type="submission" date="2019-04" db="EMBL/GenBank/DDBJ databases">
        <authorList>
            <consortium name="DOE Joint Genome Institute"/>
            <person name="Mondo S."/>
            <person name="Kjaerbolling I."/>
            <person name="Vesth T."/>
            <person name="Frisvad J.C."/>
            <person name="Nybo J.L."/>
            <person name="Theobald S."/>
            <person name="Kildgaard S."/>
            <person name="Isbrandt T."/>
            <person name="Kuo A."/>
            <person name="Sato A."/>
            <person name="Lyhne E.K."/>
            <person name="Kogle M.E."/>
            <person name="Wiebenga A."/>
            <person name="Kun R.S."/>
            <person name="Lubbers R.J."/>
            <person name="Makela M.R."/>
            <person name="Barry K."/>
            <person name="Chovatia M."/>
            <person name="Clum A."/>
            <person name="Daum C."/>
            <person name="Haridas S."/>
            <person name="He G."/>
            <person name="LaButti K."/>
            <person name="Lipzen A."/>
            <person name="Riley R."/>
            <person name="Salamov A."/>
            <person name="Simmons B.A."/>
            <person name="Magnuson J.K."/>
            <person name="Henrissat B."/>
            <person name="Mortensen U.H."/>
            <person name="Larsen T.O."/>
            <person name="Devries R.P."/>
            <person name="Grigoriev I.V."/>
            <person name="Machida M."/>
            <person name="Baker S.E."/>
            <person name="Andersen M.R."/>
            <person name="Cantor M.N."/>
            <person name="Hua S.X."/>
        </authorList>
    </citation>
    <scope>NUCLEOTIDE SEQUENCE [LARGE SCALE GENOMIC DNA]</scope>
    <source>
        <strain evidence="2 3">CBS 119388</strain>
    </source>
</reference>